<protein>
    <recommendedName>
        <fullName evidence="5">Glycosyl transferase family 25 domain-containing protein</fullName>
    </recommendedName>
</protein>
<gene>
    <name evidence="6" type="ORF">AMS68_005841</name>
</gene>
<accession>A0A6H0Y001</accession>
<dbReference type="PANTHER" id="PTHR10730">
    <property type="entry name" value="PROCOLLAGEN-LYSINE,2-OXOGLUTARATE 5-DIOXYGENASE/GLYCOSYLTRANSFERASE 25 FAMILY MEMBER"/>
    <property type="match status" value="1"/>
</dbReference>
<keyword evidence="2" id="KW-0328">Glycosyltransferase</keyword>
<dbReference type="OrthoDB" id="47375at2759"/>
<dbReference type="Pfam" id="PF01755">
    <property type="entry name" value="Glyco_transf_25"/>
    <property type="match status" value="1"/>
</dbReference>
<dbReference type="InterPro" id="IPR002654">
    <property type="entry name" value="Glyco_trans_25"/>
</dbReference>
<proteinExistence type="inferred from homology"/>
<dbReference type="CDD" id="cd06532">
    <property type="entry name" value="Glyco_transf_25"/>
    <property type="match status" value="1"/>
</dbReference>
<dbReference type="AlphaFoldDB" id="A0A6H0Y001"/>
<evidence type="ECO:0000259" key="5">
    <source>
        <dbReference type="Pfam" id="PF01755"/>
    </source>
</evidence>
<comment type="similarity">
    <text evidence="1">Belongs to the glycosyltransferase 25 family.</text>
</comment>
<dbReference type="InterPro" id="IPR050757">
    <property type="entry name" value="Collagen_mod_GT25"/>
</dbReference>
<feature type="signal peptide" evidence="4">
    <location>
        <begin position="1"/>
        <end position="23"/>
    </location>
</feature>
<dbReference type="Proteomes" id="UP000503462">
    <property type="component" value="Chromosome 4"/>
</dbReference>
<evidence type="ECO:0000256" key="2">
    <source>
        <dbReference type="ARBA" id="ARBA00022676"/>
    </source>
</evidence>
<keyword evidence="3" id="KW-0808">Transferase</keyword>
<feature type="domain" description="Glycosyl transferase family 25" evidence="5">
    <location>
        <begin position="51"/>
        <end position="155"/>
    </location>
</feature>
<dbReference type="EMBL" id="CP051142">
    <property type="protein sequence ID" value="QIX00324.1"/>
    <property type="molecule type" value="Genomic_DNA"/>
</dbReference>
<evidence type="ECO:0000313" key="7">
    <source>
        <dbReference type="Proteomes" id="UP000503462"/>
    </source>
</evidence>
<feature type="chain" id="PRO_5026155367" description="Glycosyl transferase family 25 domain-containing protein" evidence="4">
    <location>
        <begin position="24"/>
        <end position="389"/>
    </location>
</feature>
<evidence type="ECO:0000256" key="3">
    <source>
        <dbReference type="ARBA" id="ARBA00022679"/>
    </source>
</evidence>
<evidence type="ECO:0000256" key="4">
    <source>
        <dbReference type="SAM" id="SignalP"/>
    </source>
</evidence>
<name>A0A6H0Y001_9PEZI</name>
<sequence length="389" mass="43340">MKASVALTFFVIIIATLLLSHHSDDLPRLSTFTQSHDGSLNNIKNSTLGFEKIYVINLKNRTDHRDAAVLAASFTGLQLTFVEAETDVSAKALPPGDMYDKLRAPERGNWRSHMKVAALMVEEGIQSALVLEDDADWDIRIKSQMQDFAKAARVMLQPLKGSQDHADPSYPVPADQSMKHTNLRHEDFKVEEPTTSPYGDLSNWDLLWVGHCGCRFPAASDGNMPIGRVVLSNDSTVPETQHLDMQFGNHELLLQYPPFTRVVSRARVNTCTLGYALSQRGAASLLYELGVSKLDGTTDMALRSFCDGSGRPVHTCLTVQPQLFQHHRSVGPVSHGSDISEHNDGYIRQAYTKNVRWSARLNIPVLLNGSTDYIDLFKDGEKQRMLEAY</sequence>
<evidence type="ECO:0000256" key="1">
    <source>
        <dbReference type="ARBA" id="ARBA00006721"/>
    </source>
</evidence>
<keyword evidence="7" id="KW-1185">Reference proteome</keyword>
<organism evidence="6 7">
    <name type="scientific">Peltaster fructicola</name>
    <dbReference type="NCBI Taxonomy" id="286661"/>
    <lineage>
        <taxon>Eukaryota</taxon>
        <taxon>Fungi</taxon>
        <taxon>Dikarya</taxon>
        <taxon>Ascomycota</taxon>
        <taxon>Pezizomycotina</taxon>
        <taxon>Dothideomycetes</taxon>
        <taxon>Dothideomycetes incertae sedis</taxon>
        <taxon>Peltaster</taxon>
    </lineage>
</organism>
<reference evidence="6 7" key="1">
    <citation type="journal article" date="2016" name="Sci. Rep.">
        <title>Peltaster fructicola genome reveals evolution from an invasive phytopathogen to an ectophytic parasite.</title>
        <authorList>
            <person name="Xu C."/>
            <person name="Chen H."/>
            <person name="Gleason M.L."/>
            <person name="Xu J.R."/>
            <person name="Liu H."/>
            <person name="Zhang R."/>
            <person name="Sun G."/>
        </authorList>
    </citation>
    <scope>NUCLEOTIDE SEQUENCE [LARGE SCALE GENOMIC DNA]</scope>
    <source>
        <strain evidence="6 7">LNHT1506</strain>
    </source>
</reference>
<dbReference type="GO" id="GO:0016740">
    <property type="term" value="F:transferase activity"/>
    <property type="evidence" value="ECO:0007669"/>
    <property type="project" value="UniProtKB-KW"/>
</dbReference>
<keyword evidence="4" id="KW-0732">Signal</keyword>
<evidence type="ECO:0000313" key="6">
    <source>
        <dbReference type="EMBL" id="QIX00324.1"/>
    </source>
</evidence>
<dbReference type="PANTHER" id="PTHR10730:SF53">
    <property type="entry name" value="GLYCOSYLTRANSFERASE 25 FAMILY MEMBER"/>
    <property type="match status" value="1"/>
</dbReference>